<dbReference type="Pfam" id="PF07724">
    <property type="entry name" value="AAA_2"/>
    <property type="match status" value="1"/>
</dbReference>
<comment type="subcellular location">
    <subcellularLocation>
        <location evidence="10">Cytoplasm</location>
    </subcellularLocation>
</comment>
<comment type="subunit">
    <text evidence="8">Homohexamer. The oligomerization is ATP-dependent.</text>
</comment>
<comment type="function">
    <text evidence="10">Part of a stress-induced multi-chaperone system, it is involved in the recovery of the cell from heat-induced damage, in cooperation with DnaK, DnaJ and GrpE.</text>
</comment>
<dbReference type="EMBL" id="CP036426">
    <property type="protein sequence ID" value="QDV32521.1"/>
    <property type="molecule type" value="Genomic_DNA"/>
</dbReference>
<evidence type="ECO:0000256" key="3">
    <source>
        <dbReference type="ARBA" id="ARBA00022737"/>
    </source>
</evidence>
<evidence type="ECO:0000256" key="9">
    <source>
        <dbReference type="PROSITE-ProRule" id="PRU01251"/>
    </source>
</evidence>
<dbReference type="GO" id="GO:0005524">
    <property type="term" value="F:ATP binding"/>
    <property type="evidence" value="ECO:0007669"/>
    <property type="project" value="UniProtKB-UniRule"/>
</dbReference>
<dbReference type="PRINTS" id="PR00300">
    <property type="entry name" value="CLPPROTEASEA"/>
</dbReference>
<dbReference type="Gene3D" id="1.10.1780.10">
    <property type="entry name" value="Clp, N-terminal domain"/>
    <property type="match status" value="1"/>
</dbReference>
<dbReference type="SMART" id="SM00382">
    <property type="entry name" value="AAA"/>
    <property type="match status" value="2"/>
</dbReference>
<feature type="domain" description="Clp R" evidence="11">
    <location>
        <begin position="5"/>
        <end position="146"/>
    </location>
</feature>
<evidence type="ECO:0000256" key="8">
    <source>
        <dbReference type="ARBA" id="ARBA00026057"/>
    </source>
</evidence>
<dbReference type="InterPro" id="IPR041546">
    <property type="entry name" value="ClpA/ClpB_AAA_lid"/>
</dbReference>
<dbReference type="PANTHER" id="PTHR11638:SF18">
    <property type="entry name" value="HEAT SHOCK PROTEIN 104"/>
    <property type="match status" value="1"/>
</dbReference>
<keyword evidence="10" id="KW-0346">Stress response</keyword>
<keyword evidence="7 10" id="KW-0143">Chaperone</keyword>
<dbReference type="InterPro" id="IPR003593">
    <property type="entry name" value="AAA+_ATPase"/>
</dbReference>
<dbReference type="InterPro" id="IPR001270">
    <property type="entry name" value="ClpA/B"/>
</dbReference>
<evidence type="ECO:0000256" key="1">
    <source>
        <dbReference type="ARBA" id="ARBA00008675"/>
    </source>
</evidence>
<dbReference type="Pfam" id="PF02861">
    <property type="entry name" value="Clp_N"/>
    <property type="match status" value="1"/>
</dbReference>
<keyword evidence="4 10" id="KW-0547">Nucleotide-binding</keyword>
<evidence type="ECO:0000256" key="6">
    <source>
        <dbReference type="ARBA" id="ARBA00023054"/>
    </source>
</evidence>
<dbReference type="InterPro" id="IPR018368">
    <property type="entry name" value="ClpA/B_CS1"/>
</dbReference>
<evidence type="ECO:0000256" key="2">
    <source>
        <dbReference type="ARBA" id="ARBA00017574"/>
    </source>
</evidence>
<dbReference type="GO" id="GO:0005737">
    <property type="term" value="C:cytoplasm"/>
    <property type="evidence" value="ECO:0007669"/>
    <property type="project" value="UniProtKB-SubCell"/>
</dbReference>
<sequence>MAFRFDKLTLKSQEAVQKAQAIAQERSHQRLMPMHLLSALLDPDQAVVRSILEQLGVNPGQVKKASDQGLDALPKVSGGETTMSPELGQVFEAAQAEADRMKDQYVSVEHLLIGLCRVRSRAQEVLEAVGVVEQDILKALRKVRGGQAVTDPNPEDKYQALERYGRDLVQLARSGKIDPVIGRDSEIRRVVQVLSRRTKNNPVLIGEPGVGKTAIVEGLAQRIVSGDVPETLRDRKLIALDMGALIAGTKYRGEFEDRLKAVLKEVTSSEGKIILFIDELHLVVGAGKADGAMDAANLLKPALARGELRCIGATTLDEYRQHIEKDPALERRFQPVFVGEPTVEDTISILRGLKERYEVHHKVKIKDSALVAAAKLSDRYITDRFLPDKAIDLVDEAASRLSMEQQSVPTEIDVLQRKLLQLQLAERMLQGEQEEHAQDRLAEVEDQIADIERELQDLRRQWELEKSGLGDVHGMRERLAQVQVEFGRAYDDLRQMQQRGELPGEDRYRALAALDAERKELERRIAEAESHAEADEQAEEGRRLLKDEVDAEEIAEVVSQWTGVPVSRMLATEREKLLKLEDHIHQRLVNQEQAVHAVAEAVRRARAGLQDPNRPIGSFLFLGPTGVGKTELAKALAEFLFDSEQAMVRIDMSEYGERHNVARLIGAPPGYVGYEEGGRLTEAVRRRPYSVILLDEVEKAHRDVFNVLLQVLDDGRLTDGQGRTVDFRNTVIIMTSNLGSQAIAELAGADREGEMQAAVREVLRREFLPEFLNRIDETVIFRPLGMTELTKIVDIQLSRLERLLADAGLSLRVTPKAKWQLAEEGFDPTFGARPLKRVIQKRLANPIATGLLDGSIPRGSALQIDWDEDGGRFTFAPVEAAAPAGA</sequence>
<dbReference type="GO" id="GO:0034605">
    <property type="term" value="P:cellular response to heat"/>
    <property type="evidence" value="ECO:0007669"/>
    <property type="project" value="TreeGrafter"/>
</dbReference>
<evidence type="ECO:0000256" key="10">
    <source>
        <dbReference type="RuleBase" id="RU362034"/>
    </source>
</evidence>
<dbReference type="AlphaFoldDB" id="A0A518GVB7"/>
<evidence type="ECO:0000313" key="12">
    <source>
        <dbReference type="EMBL" id="QDV32521.1"/>
    </source>
</evidence>
<proteinExistence type="inferred from homology"/>
<feature type="coiled-coil region" evidence="10">
    <location>
        <begin position="415"/>
        <end position="461"/>
    </location>
</feature>
<evidence type="ECO:0000313" key="13">
    <source>
        <dbReference type="Proteomes" id="UP000317835"/>
    </source>
</evidence>
<dbReference type="SMART" id="SM01086">
    <property type="entry name" value="ClpB_D2-small"/>
    <property type="match status" value="1"/>
</dbReference>
<dbReference type="InterPro" id="IPR004176">
    <property type="entry name" value="Clp_R_N"/>
</dbReference>
<dbReference type="GO" id="GO:0016887">
    <property type="term" value="F:ATP hydrolysis activity"/>
    <property type="evidence" value="ECO:0007669"/>
    <property type="project" value="InterPro"/>
</dbReference>
<feature type="coiled-coil region" evidence="10">
    <location>
        <begin position="511"/>
        <end position="538"/>
    </location>
</feature>
<dbReference type="SUPFAM" id="SSF52540">
    <property type="entry name" value="P-loop containing nucleoside triphosphate hydrolases"/>
    <property type="match status" value="2"/>
</dbReference>
<dbReference type="KEGG" id="tpla:ElP_03540"/>
<dbReference type="PROSITE" id="PS00870">
    <property type="entry name" value="CLPAB_1"/>
    <property type="match status" value="1"/>
</dbReference>
<evidence type="ECO:0000259" key="11">
    <source>
        <dbReference type="PROSITE" id="PS51903"/>
    </source>
</evidence>
<dbReference type="CDD" id="cd19499">
    <property type="entry name" value="RecA-like_ClpB_Hsp104-like"/>
    <property type="match status" value="1"/>
</dbReference>
<dbReference type="Gene3D" id="1.10.8.60">
    <property type="match status" value="1"/>
</dbReference>
<dbReference type="GO" id="GO:0042026">
    <property type="term" value="P:protein refolding"/>
    <property type="evidence" value="ECO:0007669"/>
    <property type="project" value="UniProtKB-UniRule"/>
</dbReference>
<accession>A0A518GVB7</accession>
<dbReference type="InterPro" id="IPR017730">
    <property type="entry name" value="Chaperonin_ClpB"/>
</dbReference>
<keyword evidence="5 10" id="KW-0067">ATP-binding</keyword>
<keyword evidence="6 10" id="KW-0175">Coiled coil</keyword>
<dbReference type="InterPro" id="IPR050130">
    <property type="entry name" value="ClpA_ClpB"/>
</dbReference>
<dbReference type="InterPro" id="IPR019489">
    <property type="entry name" value="Clp_ATPase_C"/>
</dbReference>
<dbReference type="CDD" id="cd00009">
    <property type="entry name" value="AAA"/>
    <property type="match status" value="1"/>
</dbReference>
<dbReference type="NCBIfam" id="TIGR03346">
    <property type="entry name" value="chaperone_ClpB"/>
    <property type="match status" value="1"/>
</dbReference>
<comment type="subunit">
    <text evidence="10">Homohexamer; The oligomerization is ATP-dependent.</text>
</comment>
<dbReference type="InterPro" id="IPR036628">
    <property type="entry name" value="Clp_N_dom_sf"/>
</dbReference>
<dbReference type="InterPro" id="IPR027417">
    <property type="entry name" value="P-loop_NTPase"/>
</dbReference>
<dbReference type="RefSeq" id="WP_145266673.1">
    <property type="nucleotide sequence ID" value="NZ_CP036426.1"/>
</dbReference>
<evidence type="ECO:0000256" key="5">
    <source>
        <dbReference type="ARBA" id="ARBA00022840"/>
    </source>
</evidence>
<comment type="similarity">
    <text evidence="1 10">Belongs to the ClpA/ClpB family.</text>
</comment>
<name>A0A518GVB7_9BACT</name>
<protein>
    <recommendedName>
        <fullName evidence="2 10">Chaperone protein ClpB</fullName>
    </recommendedName>
</protein>
<dbReference type="Gene3D" id="3.40.50.300">
    <property type="entry name" value="P-loop containing nucleotide triphosphate hydrolases"/>
    <property type="match status" value="3"/>
</dbReference>
<organism evidence="12 13">
    <name type="scientific">Tautonia plasticadhaerens</name>
    <dbReference type="NCBI Taxonomy" id="2527974"/>
    <lineage>
        <taxon>Bacteria</taxon>
        <taxon>Pseudomonadati</taxon>
        <taxon>Planctomycetota</taxon>
        <taxon>Planctomycetia</taxon>
        <taxon>Isosphaerales</taxon>
        <taxon>Isosphaeraceae</taxon>
        <taxon>Tautonia</taxon>
    </lineage>
</organism>
<dbReference type="Pfam" id="PF17871">
    <property type="entry name" value="AAA_lid_9"/>
    <property type="match status" value="1"/>
</dbReference>
<keyword evidence="3 9" id="KW-0677">Repeat</keyword>
<dbReference type="Proteomes" id="UP000317835">
    <property type="component" value="Chromosome"/>
</dbReference>
<gene>
    <name evidence="12" type="primary">clpB_1</name>
    <name evidence="10" type="synonym">clpB</name>
    <name evidence="12" type="ORF">ElP_03540</name>
</gene>
<reference evidence="12 13" key="1">
    <citation type="submission" date="2019-02" db="EMBL/GenBank/DDBJ databases">
        <title>Deep-cultivation of Planctomycetes and their phenomic and genomic characterization uncovers novel biology.</title>
        <authorList>
            <person name="Wiegand S."/>
            <person name="Jogler M."/>
            <person name="Boedeker C."/>
            <person name="Pinto D."/>
            <person name="Vollmers J."/>
            <person name="Rivas-Marin E."/>
            <person name="Kohn T."/>
            <person name="Peeters S.H."/>
            <person name="Heuer A."/>
            <person name="Rast P."/>
            <person name="Oberbeckmann S."/>
            <person name="Bunk B."/>
            <person name="Jeske O."/>
            <person name="Meyerdierks A."/>
            <person name="Storesund J.E."/>
            <person name="Kallscheuer N."/>
            <person name="Luecker S."/>
            <person name="Lage O.M."/>
            <person name="Pohl T."/>
            <person name="Merkel B.J."/>
            <person name="Hornburger P."/>
            <person name="Mueller R.-W."/>
            <person name="Bruemmer F."/>
            <person name="Labrenz M."/>
            <person name="Spormann A.M."/>
            <person name="Op den Camp H."/>
            <person name="Overmann J."/>
            <person name="Amann R."/>
            <person name="Jetten M.S.M."/>
            <person name="Mascher T."/>
            <person name="Medema M.H."/>
            <person name="Devos D.P."/>
            <person name="Kaster A.-K."/>
            <person name="Ovreas L."/>
            <person name="Rohde M."/>
            <person name="Galperin M.Y."/>
            <person name="Jogler C."/>
        </authorList>
    </citation>
    <scope>NUCLEOTIDE SEQUENCE [LARGE SCALE GENOMIC DNA]</scope>
    <source>
        <strain evidence="12 13">ElP</strain>
    </source>
</reference>
<evidence type="ECO:0000256" key="7">
    <source>
        <dbReference type="ARBA" id="ARBA00023186"/>
    </source>
</evidence>
<dbReference type="FunFam" id="3.40.50.300:FF:000025">
    <property type="entry name" value="ATP-dependent Clp protease subunit"/>
    <property type="match status" value="1"/>
</dbReference>
<evidence type="ECO:0000256" key="4">
    <source>
        <dbReference type="ARBA" id="ARBA00022741"/>
    </source>
</evidence>
<dbReference type="FunFam" id="3.40.50.300:FF:000010">
    <property type="entry name" value="Chaperone clpB 1, putative"/>
    <property type="match status" value="1"/>
</dbReference>
<keyword evidence="13" id="KW-1185">Reference proteome</keyword>
<dbReference type="Pfam" id="PF00004">
    <property type="entry name" value="AAA"/>
    <property type="match status" value="1"/>
</dbReference>
<dbReference type="Pfam" id="PF10431">
    <property type="entry name" value="ClpB_D2-small"/>
    <property type="match status" value="1"/>
</dbReference>
<dbReference type="PROSITE" id="PS51903">
    <property type="entry name" value="CLP_R"/>
    <property type="match status" value="1"/>
</dbReference>
<dbReference type="PANTHER" id="PTHR11638">
    <property type="entry name" value="ATP-DEPENDENT CLP PROTEASE"/>
    <property type="match status" value="1"/>
</dbReference>
<dbReference type="InterPro" id="IPR003959">
    <property type="entry name" value="ATPase_AAA_core"/>
</dbReference>
<dbReference type="SUPFAM" id="SSF81923">
    <property type="entry name" value="Double Clp-N motif"/>
    <property type="match status" value="1"/>
</dbReference>
<keyword evidence="10" id="KW-0963">Cytoplasm</keyword>
<dbReference type="FunFam" id="3.40.50.300:FF:000120">
    <property type="entry name" value="ATP-dependent chaperone ClpB"/>
    <property type="match status" value="1"/>
</dbReference>
<dbReference type="OrthoDB" id="9803641at2"/>